<evidence type="ECO:0000259" key="1">
    <source>
        <dbReference type="Pfam" id="PF26613"/>
    </source>
</evidence>
<sequence>MDGGGGGMGQGTSTNYWSTGNDGVRVTVVDAESGSAVGSVVDFANRPQPASVLHFGKVNKIQYRSGAALSLQTGGGYSCIQPAYSMPAIMNSKSRPADIEVIKRYFCSEYACMMVADATGADYDRMLSGEYKILLEPIGYVTFNGQYYCFTATEAALYDQLSGGSLRSRLPTVAFQNLPLALFLEYSDLGFSPWTGPKSGIQSNADIINYLGVGIVWFDNLPDQPEDFEAPDVEYRVDTDVITAVTLRANRDLTPDNPASVTFRIMGKTYRVNDIVIPGGDSQVVWVKWHTPSTPQTITISVSVTRATTVKDTLTAKIVDLSENPPPDPLATDTNPGYSVPALPSKEQKLTANWGVWSCYWVPVWDWCDHGDDDGHWVDNGYWDFEYTGYSASISGSMSLMPDDIVPTASGKDMKSGYGVKTEVQAVLSTSAPSGHYTNPQTAFSVFPEFQYQTYLRLLQRVSSGRNAKFTFRPNEYSTYNRTVHFTPVWFPDHTRYVVYTQVWDGWTPDGMLSVNLHDSVSIRQSVFDDWYTNRE</sequence>
<dbReference type="Pfam" id="PF26615">
    <property type="entry name" value="DUF8195"/>
    <property type="match status" value="1"/>
</dbReference>
<comment type="caution">
    <text evidence="4">The sequence shown here is derived from an EMBL/GenBank/DDBJ whole genome shotgun (WGS) entry which is preliminary data.</text>
</comment>
<feature type="domain" description="DUF8194" evidence="2">
    <location>
        <begin position="231"/>
        <end position="320"/>
    </location>
</feature>
<dbReference type="Proteomes" id="UP001600894">
    <property type="component" value="Unassembled WGS sequence"/>
</dbReference>
<accession>A0ABQ0AZ54</accession>
<dbReference type="RefSeq" id="WP_390470032.1">
    <property type="nucleotide sequence ID" value="NZ_BAABXL010000001.1"/>
</dbReference>
<dbReference type="InterPro" id="IPR058508">
    <property type="entry name" value="DUF8195"/>
</dbReference>
<organism evidence="4 5">
    <name type="scientific">Enterocloster alcoholdehydrogenati</name>
    <dbReference type="NCBI Taxonomy" id="2547410"/>
    <lineage>
        <taxon>Bacteria</taxon>
        <taxon>Bacillati</taxon>
        <taxon>Bacillota</taxon>
        <taxon>Clostridia</taxon>
        <taxon>Lachnospirales</taxon>
        <taxon>Lachnospiraceae</taxon>
        <taxon>Enterocloster</taxon>
    </lineage>
</organism>
<name>A0ABQ0AZ54_9FIRM</name>
<dbReference type="Pfam" id="PF26614">
    <property type="entry name" value="DUF8194"/>
    <property type="match status" value="1"/>
</dbReference>
<evidence type="ECO:0000313" key="4">
    <source>
        <dbReference type="EMBL" id="GAA6269307.1"/>
    </source>
</evidence>
<feature type="domain" description="DUF8195" evidence="3">
    <location>
        <begin position="324"/>
        <end position="531"/>
    </location>
</feature>
<proteinExistence type="predicted"/>
<evidence type="ECO:0000313" key="5">
    <source>
        <dbReference type="Proteomes" id="UP001600894"/>
    </source>
</evidence>
<keyword evidence="5" id="KW-1185">Reference proteome</keyword>
<gene>
    <name evidence="4" type="ORF">F130042H8_23670</name>
</gene>
<evidence type="ECO:0000259" key="2">
    <source>
        <dbReference type="Pfam" id="PF26614"/>
    </source>
</evidence>
<evidence type="ECO:0000259" key="3">
    <source>
        <dbReference type="Pfam" id="PF26615"/>
    </source>
</evidence>
<protein>
    <submittedName>
        <fullName evidence="4">Uncharacterized protein</fullName>
    </submittedName>
</protein>
<feature type="domain" description="DUF8193" evidence="1">
    <location>
        <begin position="1"/>
        <end position="217"/>
    </location>
</feature>
<dbReference type="Pfam" id="PF26613">
    <property type="entry name" value="DUF8193"/>
    <property type="match status" value="1"/>
</dbReference>
<reference evidence="4 5" key="1">
    <citation type="submission" date="2024-04" db="EMBL/GenBank/DDBJ databases">
        <title>Defined microbial consortia suppress multidrug-resistant proinflammatory Enterobacteriaceae via ecological control.</title>
        <authorList>
            <person name="Furuichi M."/>
            <person name="Kawaguchi T."/>
            <person name="Pust M."/>
            <person name="Yasuma K."/>
            <person name="Plichta D."/>
            <person name="Hasegawa N."/>
            <person name="Ohya T."/>
            <person name="Bhattarai S."/>
            <person name="Sasajima S."/>
            <person name="Aoto Y."/>
            <person name="Tuganbaev T."/>
            <person name="Yaginuma M."/>
            <person name="Ueda M."/>
            <person name="Okahashi N."/>
            <person name="Amafuji K."/>
            <person name="Kiridooshi Y."/>
            <person name="Sugita K."/>
            <person name="Strazar M."/>
            <person name="Skelly A."/>
            <person name="Suda W."/>
            <person name="Hattori M."/>
            <person name="Nakamoto N."/>
            <person name="Caballero S."/>
            <person name="Norman J."/>
            <person name="Olle B."/>
            <person name="Tanoue T."/>
            <person name="Arita M."/>
            <person name="Bucci V."/>
            <person name="Atarashi K."/>
            <person name="Xavier R."/>
            <person name="Honda K."/>
        </authorList>
    </citation>
    <scope>NUCLEOTIDE SEQUENCE [LARGE SCALE GENOMIC DNA]</scope>
    <source>
        <strain evidence="5">f13</strain>
    </source>
</reference>
<dbReference type="EMBL" id="BAABXL010000001">
    <property type="protein sequence ID" value="GAA6269307.1"/>
    <property type="molecule type" value="Genomic_DNA"/>
</dbReference>
<dbReference type="InterPro" id="IPR058506">
    <property type="entry name" value="DUF8193"/>
</dbReference>
<dbReference type="InterPro" id="IPR058507">
    <property type="entry name" value="DUF8194"/>
</dbReference>